<proteinExistence type="predicted"/>
<dbReference type="PANTHER" id="PTHR37950:SF1">
    <property type="entry name" value="4-HYDROXYPHENYLACETATE CATABOLISM PROTEIN"/>
    <property type="match status" value="1"/>
</dbReference>
<accession>B5I202</accession>
<name>B5I202_STRX2</name>
<dbReference type="eggNOG" id="COG3232">
    <property type="taxonomic scope" value="Bacteria"/>
</dbReference>
<dbReference type="HOGENOM" id="CLU_139188_0_0_11"/>
<keyword evidence="2" id="KW-1185">Reference proteome</keyword>
<organism evidence="1 2">
    <name type="scientific">Streptomyces sviceus (strain ATCC 29083 / DSM 924 / JCM 4929 / NBRC 13980 / NCIMB 11184 / NRRL 5439 / UC 5370)</name>
    <dbReference type="NCBI Taxonomy" id="463191"/>
    <lineage>
        <taxon>Bacteria</taxon>
        <taxon>Bacillati</taxon>
        <taxon>Actinomycetota</taxon>
        <taxon>Actinomycetes</taxon>
        <taxon>Kitasatosporales</taxon>
        <taxon>Streptomycetaceae</taxon>
        <taxon>Streptomyces</taxon>
    </lineage>
</organism>
<reference evidence="1" key="1">
    <citation type="submission" date="2009-10" db="EMBL/GenBank/DDBJ databases">
        <title>The genome sequence of Streptomyces sviceus strain ATCC 29083.</title>
        <authorList>
            <consortium name="The Broad Institute Genome Sequencing Platform"/>
            <consortium name="Broad Institute Microbial Sequencing Center"/>
            <person name="Fischbach M."/>
            <person name="Godfrey P."/>
            <person name="Ward D."/>
            <person name="Young S."/>
            <person name="Zeng Q."/>
            <person name="Koehrsen M."/>
            <person name="Alvarado L."/>
            <person name="Berlin A.M."/>
            <person name="Bochicchio J."/>
            <person name="Borenstein D."/>
            <person name="Chapman S.B."/>
            <person name="Chen Z."/>
            <person name="Engels R."/>
            <person name="Freedman E."/>
            <person name="Gellesch M."/>
            <person name="Goldberg J."/>
            <person name="Griggs A."/>
            <person name="Gujja S."/>
            <person name="Heilman E.R."/>
            <person name="Heiman D.I."/>
            <person name="Hepburn T.A."/>
            <person name="Howarth C."/>
            <person name="Jen D."/>
            <person name="Larson L."/>
            <person name="Lewis B."/>
            <person name="Mehta T."/>
            <person name="Park D."/>
            <person name="Pearson M."/>
            <person name="Richards J."/>
            <person name="Roberts A."/>
            <person name="Saif S."/>
            <person name="Shea T.D."/>
            <person name="Shenoy N."/>
            <person name="Sisk P."/>
            <person name="Stolte C."/>
            <person name="Sykes S.N."/>
            <person name="Thomson T."/>
            <person name="Walk T."/>
            <person name="White J."/>
            <person name="Yandava C."/>
            <person name="Straight P."/>
            <person name="Clardy J."/>
            <person name="Hung D."/>
            <person name="Kolter R."/>
            <person name="Mekalanos J."/>
            <person name="Walker S."/>
            <person name="Walsh C.T."/>
            <person name="Wieland-Brown L.C."/>
            <person name="Haas B."/>
            <person name="Nusbaum C."/>
            <person name="Birren B."/>
        </authorList>
    </citation>
    <scope>NUCLEOTIDE SEQUENCE [LARGE SCALE GENOMIC DNA]</scope>
    <source>
        <strain evidence="1">ATCC 29083</strain>
    </source>
</reference>
<sequence>MPMPQITVERSPYLDHVDWEEFALALHPVVVETAAAKLEACKTRVLRTEDEAVGGEKEDHAIVNVTIALLAGRSEETKAKLTEAVLELLRKHVGPADGLTVHLSAEVRDLDASYTKAVL</sequence>
<dbReference type="EMBL" id="CM000951">
    <property type="protein sequence ID" value="EDY59107.2"/>
    <property type="molecule type" value="Genomic_DNA"/>
</dbReference>
<dbReference type="InterPro" id="IPR014347">
    <property type="entry name" value="Tautomerase/MIF_sf"/>
</dbReference>
<protein>
    <submittedName>
        <fullName evidence="1">Isomerase</fullName>
    </submittedName>
</protein>
<dbReference type="SUPFAM" id="SSF55331">
    <property type="entry name" value="Tautomerase/MIF"/>
    <property type="match status" value="1"/>
</dbReference>
<dbReference type="Gene3D" id="3.30.429.10">
    <property type="entry name" value="Macrophage Migration Inhibitory Factor"/>
    <property type="match status" value="1"/>
</dbReference>
<dbReference type="Pfam" id="PF02962">
    <property type="entry name" value="CHMI"/>
    <property type="match status" value="1"/>
</dbReference>
<dbReference type="AlphaFoldDB" id="B5I202"/>
<dbReference type="PANTHER" id="PTHR37950">
    <property type="entry name" value="4-HYDROXYPHENYLACETATE CATABOLISM PROTEIN"/>
    <property type="match status" value="1"/>
</dbReference>
<dbReference type="Proteomes" id="UP000002785">
    <property type="component" value="Chromosome"/>
</dbReference>
<dbReference type="InterPro" id="IPR004220">
    <property type="entry name" value="5-COMe_2-OHmuconate_Isoase"/>
</dbReference>
<keyword evidence="1" id="KW-0413">Isomerase</keyword>
<dbReference type="GO" id="GO:0008704">
    <property type="term" value="F:5-carboxymethyl-2-hydroxymuconate delta-isomerase activity"/>
    <property type="evidence" value="ECO:0007669"/>
    <property type="project" value="InterPro"/>
</dbReference>
<evidence type="ECO:0000313" key="1">
    <source>
        <dbReference type="EMBL" id="EDY59107.2"/>
    </source>
</evidence>
<gene>
    <name evidence="1" type="ORF">SSEG_05687</name>
</gene>
<evidence type="ECO:0000313" key="2">
    <source>
        <dbReference type="Proteomes" id="UP000002785"/>
    </source>
</evidence>